<reference evidence="5 6" key="1">
    <citation type="submission" date="2023-08" db="EMBL/GenBank/DDBJ databases">
        <title>Black Yeasts Isolated from many extreme environments.</title>
        <authorList>
            <person name="Coleine C."/>
            <person name="Stajich J.E."/>
            <person name="Selbmann L."/>
        </authorList>
    </citation>
    <scope>NUCLEOTIDE SEQUENCE [LARGE SCALE GENOMIC DNA]</scope>
    <source>
        <strain evidence="5 6">CCFEE 5935</strain>
    </source>
</reference>
<proteinExistence type="inferred from homology"/>
<dbReference type="CDD" id="cd02219">
    <property type="entry name" value="cupin_YjlB-like"/>
    <property type="match status" value="1"/>
</dbReference>
<dbReference type="EMBL" id="JAVRRT010000006">
    <property type="protein sequence ID" value="KAK5171322.1"/>
    <property type="molecule type" value="Genomic_DNA"/>
</dbReference>
<protein>
    <submittedName>
        <fullName evidence="5">Uncharacterized protein</fullName>
    </submittedName>
</protein>
<dbReference type="InterPro" id="IPR011051">
    <property type="entry name" value="RmlC_Cupin_sf"/>
</dbReference>
<dbReference type="PANTHER" id="PTHR44229">
    <property type="entry name" value="15-HYDROXYPROSTAGLANDIN DEHYDROGENASE [NAD(+)]"/>
    <property type="match status" value="1"/>
</dbReference>
<evidence type="ECO:0000256" key="1">
    <source>
        <dbReference type="ARBA" id="ARBA00006484"/>
    </source>
</evidence>
<evidence type="ECO:0000256" key="4">
    <source>
        <dbReference type="SAM" id="MobiDB-lite"/>
    </source>
</evidence>
<comment type="caution">
    <text evidence="5">The sequence shown here is derived from an EMBL/GenBank/DDBJ whole genome shotgun (WGS) entry which is preliminary data.</text>
</comment>
<dbReference type="GeneID" id="89925812"/>
<dbReference type="Proteomes" id="UP001337655">
    <property type="component" value="Unassembled WGS sequence"/>
</dbReference>
<dbReference type="SUPFAM" id="SSF51735">
    <property type="entry name" value="NAD(P)-binding Rossmann-fold domains"/>
    <property type="match status" value="1"/>
</dbReference>
<dbReference type="Pfam" id="PF00106">
    <property type="entry name" value="adh_short"/>
    <property type="match status" value="1"/>
</dbReference>
<evidence type="ECO:0000256" key="3">
    <source>
        <dbReference type="ARBA" id="ARBA00023002"/>
    </source>
</evidence>
<dbReference type="PROSITE" id="PS00061">
    <property type="entry name" value="ADH_SHORT"/>
    <property type="match status" value="1"/>
</dbReference>
<dbReference type="PRINTS" id="PR00081">
    <property type="entry name" value="GDHRDH"/>
</dbReference>
<evidence type="ECO:0000313" key="6">
    <source>
        <dbReference type="Proteomes" id="UP001337655"/>
    </source>
</evidence>
<dbReference type="GO" id="GO:0016616">
    <property type="term" value="F:oxidoreductase activity, acting on the CH-OH group of donors, NAD or NADP as acceptor"/>
    <property type="evidence" value="ECO:0007669"/>
    <property type="project" value="TreeGrafter"/>
</dbReference>
<keyword evidence="3" id="KW-0560">Oxidoreductase</keyword>
<dbReference type="InterPro" id="IPR020904">
    <property type="entry name" value="Sc_DH/Rdtase_CS"/>
</dbReference>
<dbReference type="SUPFAM" id="SSF51182">
    <property type="entry name" value="RmlC-like cupins"/>
    <property type="match status" value="1"/>
</dbReference>
<dbReference type="InterPro" id="IPR014710">
    <property type="entry name" value="RmlC-like_jellyroll"/>
</dbReference>
<dbReference type="InterPro" id="IPR036291">
    <property type="entry name" value="NAD(P)-bd_dom_sf"/>
</dbReference>
<dbReference type="RefSeq" id="XP_064660350.1">
    <property type="nucleotide sequence ID" value="XM_064801720.1"/>
</dbReference>
<evidence type="ECO:0000313" key="5">
    <source>
        <dbReference type="EMBL" id="KAK5171322.1"/>
    </source>
</evidence>
<dbReference type="InterPro" id="IPR047121">
    <property type="entry name" value="YjiB-like"/>
</dbReference>
<dbReference type="InterPro" id="IPR002347">
    <property type="entry name" value="SDR_fam"/>
</dbReference>
<accession>A0AAV9PFS1</accession>
<organism evidence="5 6">
    <name type="scientific">Saxophila tyrrhenica</name>
    <dbReference type="NCBI Taxonomy" id="1690608"/>
    <lineage>
        <taxon>Eukaryota</taxon>
        <taxon>Fungi</taxon>
        <taxon>Dikarya</taxon>
        <taxon>Ascomycota</taxon>
        <taxon>Pezizomycotina</taxon>
        <taxon>Dothideomycetes</taxon>
        <taxon>Dothideomycetidae</taxon>
        <taxon>Mycosphaerellales</taxon>
        <taxon>Extremaceae</taxon>
        <taxon>Saxophila</taxon>
    </lineage>
</organism>
<keyword evidence="2" id="KW-0521">NADP</keyword>
<comment type="similarity">
    <text evidence="1">Belongs to the short-chain dehydrogenases/reductases (SDR) family.</text>
</comment>
<dbReference type="Gene3D" id="3.40.50.720">
    <property type="entry name" value="NAD(P)-binding Rossmann-like Domain"/>
    <property type="match status" value="1"/>
</dbReference>
<dbReference type="PANTHER" id="PTHR44229:SF4">
    <property type="entry name" value="15-HYDROXYPROSTAGLANDIN DEHYDROGENASE [NAD(+)]"/>
    <property type="match status" value="1"/>
</dbReference>
<keyword evidence="6" id="KW-1185">Reference proteome</keyword>
<gene>
    <name evidence="5" type="ORF">LTR77_004466</name>
</gene>
<sequence length="450" mass="49647">MASEMKQPEVYWTKPNAHCPNSRLPVLVYRSVLPDDMTEESVSKAIGANQWFHGGTFKHYPSAHFHSNTHECYAAISGRTHCLYGVGPLDDLSDGVEFDMQAGDIAVHAAGVAHRNTESSEDYVYMGLYPKGAPKWNNNFCKADEGETRAKGEEASGVDVPDWDPVYGFNAVTGGGSGIGFAFVKQCHAKGARIIIGDLKLTSDAEQYVSKTKDSEVAFQKCDVTSWDDLHDLISASVEKFGAVPDVYAPIAGIYEPSWSNFWDDETSGSYKTIRINVDHPIKFTRLAMRALAGAEKQGVVCLVASTAGIRANYLASLYTASKHAIVGFAKAMGQADVDEGVKINAVLPGLVTSPLWLDREDNMIEWGKYAGRKQLQPDDIGELMVRMVESKEYEGGTCVLKTPYEERIQEEGHTKLQQKMKEYDPSPRPEAALDRIKDNLQSERGKNWT</sequence>
<feature type="region of interest" description="Disordered" evidence="4">
    <location>
        <begin position="410"/>
        <end position="450"/>
    </location>
</feature>
<name>A0AAV9PFS1_9PEZI</name>
<evidence type="ECO:0000256" key="2">
    <source>
        <dbReference type="ARBA" id="ARBA00022857"/>
    </source>
</evidence>
<dbReference type="Gene3D" id="2.60.120.10">
    <property type="entry name" value="Jelly Rolls"/>
    <property type="match status" value="1"/>
</dbReference>
<dbReference type="AlphaFoldDB" id="A0AAV9PFS1"/>
<dbReference type="GO" id="GO:0005737">
    <property type="term" value="C:cytoplasm"/>
    <property type="evidence" value="ECO:0007669"/>
    <property type="project" value="TreeGrafter"/>
</dbReference>